<dbReference type="GO" id="GO:0004088">
    <property type="term" value="F:carbamoyl-phosphate synthase (glutamine-hydrolyzing) activity"/>
    <property type="evidence" value="ECO:0007669"/>
    <property type="project" value="UniProtKB-EC"/>
</dbReference>
<dbReference type="InterPro" id="IPR029062">
    <property type="entry name" value="Class_I_gatase-like"/>
</dbReference>
<comment type="subunit">
    <text evidence="8">Composed of two chains; the small (or glutamine) chain promotes the hydrolysis of glutamine to ammonia, which is used by the large (or ammonia) chain to synthesize carbamoyl phosphate. Tetramer of heterodimers (alpha,beta)4.</text>
</comment>
<dbReference type="PRINTS" id="PR00096">
    <property type="entry name" value="GATASE"/>
</dbReference>
<gene>
    <name evidence="8 10" type="primary">carA</name>
    <name evidence="10" type="ORF">MKP05_14315</name>
</gene>
<evidence type="ECO:0000256" key="2">
    <source>
        <dbReference type="ARBA" id="ARBA00007800"/>
    </source>
</evidence>
<keyword evidence="6 8" id="KW-0315">Glutamine amidotransferase</keyword>
<feature type="active site" evidence="8">
    <location>
        <position position="356"/>
    </location>
</feature>
<keyword evidence="11" id="KW-1185">Reference proteome</keyword>
<feature type="region of interest" description="CPSase" evidence="8">
    <location>
        <begin position="1"/>
        <end position="195"/>
    </location>
</feature>
<feature type="binding site" evidence="8">
    <location>
        <position position="317"/>
    </location>
    <ligand>
        <name>L-glutamine</name>
        <dbReference type="ChEBI" id="CHEBI:58359"/>
    </ligand>
</feature>
<feature type="binding site" evidence="8">
    <location>
        <position position="273"/>
    </location>
    <ligand>
        <name>L-glutamine</name>
        <dbReference type="ChEBI" id="CHEBI:58359"/>
    </ligand>
</feature>
<dbReference type="HAMAP" id="MF_01209">
    <property type="entry name" value="CPSase_S_chain"/>
    <property type="match status" value="1"/>
</dbReference>
<evidence type="ECO:0000256" key="4">
    <source>
        <dbReference type="ARBA" id="ARBA00022741"/>
    </source>
</evidence>
<keyword evidence="4 8" id="KW-0547">Nucleotide-binding</keyword>
<evidence type="ECO:0000256" key="7">
    <source>
        <dbReference type="ARBA" id="ARBA00048816"/>
    </source>
</evidence>
<protein>
    <recommendedName>
        <fullName evidence="8">Carbamoyl phosphate synthase small chain</fullName>
        <ecNumber evidence="8">6.3.5.5</ecNumber>
    </recommendedName>
    <alternativeName>
        <fullName evidence="8">Carbamoyl phosphate synthetase glutamine chain</fullName>
    </alternativeName>
</protein>
<dbReference type="SUPFAM" id="SSF52021">
    <property type="entry name" value="Carbamoyl phosphate synthetase, small subunit N-terminal domain"/>
    <property type="match status" value="1"/>
</dbReference>
<accession>A0ABS9RWU3</accession>
<dbReference type="SMART" id="SM01097">
    <property type="entry name" value="CPSase_sm_chain"/>
    <property type="match status" value="1"/>
</dbReference>
<comment type="caution">
    <text evidence="10">The sequence shown here is derived from an EMBL/GenBank/DDBJ whole genome shotgun (WGS) entry which is preliminary data.</text>
</comment>
<dbReference type="NCBIfam" id="TIGR01368">
    <property type="entry name" value="CPSaseIIsmall"/>
    <property type="match status" value="1"/>
</dbReference>
<feature type="active site" description="Nucleophile" evidence="8">
    <location>
        <position position="272"/>
    </location>
</feature>
<dbReference type="NCBIfam" id="NF009475">
    <property type="entry name" value="PRK12838.1"/>
    <property type="match status" value="1"/>
</dbReference>
<dbReference type="Pfam" id="PF00988">
    <property type="entry name" value="CPSase_sm_chain"/>
    <property type="match status" value="1"/>
</dbReference>
<dbReference type="PRINTS" id="PR00099">
    <property type="entry name" value="CPSGATASE"/>
</dbReference>
<dbReference type="Pfam" id="PF00117">
    <property type="entry name" value="GATase"/>
    <property type="match status" value="1"/>
</dbReference>
<comment type="similarity">
    <text evidence="2 8">Belongs to the CarA family.</text>
</comment>
<sequence>MNRPAILALEDGSVFHGTAIGADGQTSGEVVFNTAMTGYQEILTDPSYTRQIVTLTYPHIGNTGINREDVESGAIAAAGLVIRDLPLLASSFRSEQSLSDYLKGQNVLGIADIDTRRLTRILRDKGAQNGAILAGPEASGDGAVERALEAARAFPGLKGMDLAKVVSCQTPYEWSEGEWTLGEGYADTGLGERPYHVVAYDYGVKRNILRMLASRGCRLTVVPAQTPASEVMAMNPDGVFLANGPGDPEPCDYAIKAIGEILETELPVFGICLGHQLLALASGAKTVKMKFGHHGANHPVQDLDSGQVMITSQNHGFAADEATLPANVRATHRSLFDGSLQGIERTDRPAFSFQGHPEASPGPRDVAPLFDRFIEMMKARRQA</sequence>
<dbReference type="EC" id="6.3.5.5" evidence="8"/>
<comment type="catalytic activity">
    <reaction evidence="7 8">
        <text>hydrogencarbonate + L-glutamine + 2 ATP + H2O = carbamoyl phosphate + L-glutamate + 2 ADP + phosphate + 2 H(+)</text>
        <dbReference type="Rhea" id="RHEA:18633"/>
        <dbReference type="ChEBI" id="CHEBI:15377"/>
        <dbReference type="ChEBI" id="CHEBI:15378"/>
        <dbReference type="ChEBI" id="CHEBI:17544"/>
        <dbReference type="ChEBI" id="CHEBI:29985"/>
        <dbReference type="ChEBI" id="CHEBI:30616"/>
        <dbReference type="ChEBI" id="CHEBI:43474"/>
        <dbReference type="ChEBI" id="CHEBI:58228"/>
        <dbReference type="ChEBI" id="CHEBI:58359"/>
        <dbReference type="ChEBI" id="CHEBI:456216"/>
        <dbReference type="EC" id="6.3.5.5"/>
    </reaction>
</comment>
<evidence type="ECO:0000256" key="5">
    <source>
        <dbReference type="ARBA" id="ARBA00022840"/>
    </source>
</evidence>
<dbReference type="Gene3D" id="3.50.30.20">
    <property type="entry name" value="Carbamoyl-phosphate synthase small subunit, N-terminal domain"/>
    <property type="match status" value="1"/>
</dbReference>
<dbReference type="SUPFAM" id="SSF52317">
    <property type="entry name" value="Class I glutamine amidotransferase-like"/>
    <property type="match status" value="1"/>
</dbReference>
<evidence type="ECO:0000256" key="8">
    <source>
        <dbReference type="HAMAP-Rule" id="MF_01209"/>
    </source>
</evidence>
<feature type="binding site" evidence="8">
    <location>
        <position position="244"/>
    </location>
    <ligand>
        <name>L-glutamine</name>
        <dbReference type="ChEBI" id="CHEBI:58359"/>
    </ligand>
</feature>
<dbReference type="PANTHER" id="PTHR43418">
    <property type="entry name" value="MULTIFUNCTIONAL TRYPTOPHAN BIOSYNTHESIS PROTEIN-RELATED"/>
    <property type="match status" value="1"/>
</dbReference>
<dbReference type="InterPro" id="IPR035686">
    <property type="entry name" value="CPSase_GATase1"/>
</dbReference>
<feature type="binding site" evidence="8">
    <location>
        <position position="314"/>
    </location>
    <ligand>
        <name>L-glutamine</name>
        <dbReference type="ChEBI" id="CHEBI:58359"/>
    </ligand>
</feature>
<feature type="domain" description="Carbamoyl-phosphate synthase small subunit N-terminal" evidence="9">
    <location>
        <begin position="3"/>
        <end position="133"/>
    </location>
</feature>
<keyword evidence="3 8" id="KW-0436">Ligase</keyword>
<comment type="pathway">
    <text evidence="1 8">Amino-acid biosynthesis; L-arginine biosynthesis; carbamoyl phosphate from bicarbonate: step 1/1.</text>
</comment>
<dbReference type="EMBL" id="JAKVPY010000017">
    <property type="protein sequence ID" value="MCH4564285.1"/>
    <property type="molecule type" value="Genomic_DNA"/>
</dbReference>
<comment type="pathway">
    <text evidence="8">Pyrimidine metabolism; UMP biosynthesis via de novo pathway; (S)-dihydroorotate from bicarbonate: step 1/3.</text>
</comment>
<evidence type="ECO:0000313" key="10">
    <source>
        <dbReference type="EMBL" id="MCH4564285.1"/>
    </source>
</evidence>
<reference evidence="10 11" key="1">
    <citation type="submission" date="2022-02" db="EMBL/GenBank/DDBJ databases">
        <title>Halomonas fukangensis sp. nov., a halophilic bacterium isolated from a bulk soil of Kalidium foliatum at Fukang.</title>
        <authorList>
            <person name="Huang Y."/>
        </authorList>
    </citation>
    <scope>NUCLEOTIDE SEQUENCE [LARGE SCALE GENOMIC DNA]</scope>
    <source>
        <strain evidence="10 11">EGI 63088</strain>
    </source>
</reference>
<proteinExistence type="inferred from homology"/>
<dbReference type="InterPro" id="IPR050472">
    <property type="entry name" value="Anth_synth/Amidotransfase"/>
</dbReference>
<dbReference type="Gene3D" id="3.40.50.880">
    <property type="match status" value="1"/>
</dbReference>
<evidence type="ECO:0000256" key="1">
    <source>
        <dbReference type="ARBA" id="ARBA00005077"/>
    </source>
</evidence>
<dbReference type="PANTHER" id="PTHR43418:SF7">
    <property type="entry name" value="CARBAMOYL-PHOSPHATE SYNTHASE SMALL CHAIN"/>
    <property type="match status" value="1"/>
</dbReference>
<evidence type="ECO:0000259" key="9">
    <source>
        <dbReference type="SMART" id="SM01097"/>
    </source>
</evidence>
<keyword evidence="8" id="KW-0028">Amino-acid biosynthesis</keyword>
<feature type="binding site" evidence="8">
    <location>
        <position position="276"/>
    </location>
    <ligand>
        <name>L-glutamine</name>
        <dbReference type="ChEBI" id="CHEBI:58359"/>
    </ligand>
</feature>
<dbReference type="Proteomes" id="UP001202117">
    <property type="component" value="Unassembled WGS sequence"/>
</dbReference>
<dbReference type="InterPro" id="IPR006274">
    <property type="entry name" value="CarbamoylP_synth_ssu"/>
</dbReference>
<keyword evidence="8" id="KW-0055">Arginine biosynthesis</keyword>
<evidence type="ECO:0000313" key="11">
    <source>
        <dbReference type="Proteomes" id="UP001202117"/>
    </source>
</evidence>
<name>A0ABS9RWU3_9GAMM</name>
<evidence type="ECO:0000256" key="6">
    <source>
        <dbReference type="ARBA" id="ARBA00022962"/>
    </source>
</evidence>
<keyword evidence="8" id="KW-0665">Pyrimidine biosynthesis</keyword>
<organism evidence="10 11">
    <name type="scientific">Halomonas flagellata</name>
    <dbReference type="NCBI Taxonomy" id="2920385"/>
    <lineage>
        <taxon>Bacteria</taxon>
        <taxon>Pseudomonadati</taxon>
        <taxon>Pseudomonadota</taxon>
        <taxon>Gammaproteobacteria</taxon>
        <taxon>Oceanospirillales</taxon>
        <taxon>Halomonadaceae</taxon>
        <taxon>Halomonas</taxon>
    </lineage>
</organism>
<dbReference type="InterPro" id="IPR002474">
    <property type="entry name" value="CarbamoylP_synth_ssu_N"/>
</dbReference>
<feature type="active site" evidence="8">
    <location>
        <position position="358"/>
    </location>
</feature>
<dbReference type="InterPro" id="IPR036480">
    <property type="entry name" value="CarbP_synth_ssu_N_sf"/>
</dbReference>
<dbReference type="RefSeq" id="WP_240568949.1">
    <property type="nucleotide sequence ID" value="NZ_JAKVPY010000017.1"/>
</dbReference>
<dbReference type="CDD" id="cd01744">
    <property type="entry name" value="GATase1_CPSase"/>
    <property type="match status" value="1"/>
</dbReference>
<comment type="function">
    <text evidence="8">Small subunit of the glutamine-dependent carbamoyl phosphate synthetase (CPSase). CPSase catalyzes the formation of carbamoyl phosphate from the ammonia moiety of glutamine, carbonate, and phosphate donated by ATP, constituting the first step of 2 biosynthetic pathways, one leading to arginine and/or urea and the other to pyrimidine nucleotides. The small subunit (glutamine amidotransferase) binds and cleaves glutamine to supply the large subunit with the substrate ammonia.</text>
</comment>
<feature type="binding site" evidence="8">
    <location>
        <position position="316"/>
    </location>
    <ligand>
        <name>L-glutamine</name>
        <dbReference type="ChEBI" id="CHEBI:58359"/>
    </ligand>
</feature>
<comment type="catalytic activity">
    <reaction evidence="8">
        <text>L-glutamine + H2O = L-glutamate + NH4(+)</text>
        <dbReference type="Rhea" id="RHEA:15889"/>
        <dbReference type="ChEBI" id="CHEBI:15377"/>
        <dbReference type="ChEBI" id="CHEBI:28938"/>
        <dbReference type="ChEBI" id="CHEBI:29985"/>
        <dbReference type="ChEBI" id="CHEBI:58359"/>
    </reaction>
</comment>
<keyword evidence="5 8" id="KW-0067">ATP-binding</keyword>
<evidence type="ECO:0000256" key="3">
    <source>
        <dbReference type="ARBA" id="ARBA00022598"/>
    </source>
</evidence>
<feature type="binding site" evidence="8">
    <location>
        <position position="47"/>
    </location>
    <ligand>
        <name>L-glutamine</name>
        <dbReference type="ChEBI" id="CHEBI:58359"/>
    </ligand>
</feature>
<feature type="binding site" evidence="8">
    <location>
        <position position="246"/>
    </location>
    <ligand>
        <name>L-glutamine</name>
        <dbReference type="ChEBI" id="CHEBI:58359"/>
    </ligand>
</feature>
<dbReference type="PROSITE" id="PS51273">
    <property type="entry name" value="GATASE_TYPE_1"/>
    <property type="match status" value="1"/>
</dbReference>
<dbReference type="InterPro" id="IPR017926">
    <property type="entry name" value="GATASE"/>
</dbReference>